<gene>
    <name evidence="1" type="ORF">NDU88_001578</name>
</gene>
<evidence type="ECO:0000313" key="1">
    <source>
        <dbReference type="EMBL" id="KAJ1213949.1"/>
    </source>
</evidence>
<dbReference type="AlphaFoldDB" id="A0AAV7WIQ5"/>
<reference evidence="1" key="1">
    <citation type="journal article" date="2022" name="bioRxiv">
        <title>Sequencing and chromosome-scale assembly of the giantPleurodeles waltlgenome.</title>
        <authorList>
            <person name="Brown T."/>
            <person name="Elewa A."/>
            <person name="Iarovenko S."/>
            <person name="Subramanian E."/>
            <person name="Araus A.J."/>
            <person name="Petzold A."/>
            <person name="Susuki M."/>
            <person name="Suzuki K.-i.T."/>
            <person name="Hayashi T."/>
            <person name="Toyoda A."/>
            <person name="Oliveira C."/>
            <person name="Osipova E."/>
            <person name="Leigh N.D."/>
            <person name="Simon A."/>
            <person name="Yun M.H."/>
        </authorList>
    </citation>
    <scope>NUCLEOTIDE SEQUENCE</scope>
    <source>
        <strain evidence="1">20211129_DDA</strain>
        <tissue evidence="1">Liver</tissue>
    </source>
</reference>
<keyword evidence="2" id="KW-1185">Reference proteome</keyword>
<accession>A0AAV7WIQ5</accession>
<dbReference type="EMBL" id="JANPWB010000001">
    <property type="protein sequence ID" value="KAJ1213949.1"/>
    <property type="molecule type" value="Genomic_DNA"/>
</dbReference>
<comment type="caution">
    <text evidence="1">The sequence shown here is derived from an EMBL/GenBank/DDBJ whole genome shotgun (WGS) entry which is preliminary data.</text>
</comment>
<protein>
    <submittedName>
        <fullName evidence="1">Uncharacterized protein</fullName>
    </submittedName>
</protein>
<evidence type="ECO:0000313" key="2">
    <source>
        <dbReference type="Proteomes" id="UP001066276"/>
    </source>
</evidence>
<sequence length="210" mass="22242">MEAERSLFHENDVYTLVDAKRGGRETGKRLLAACVILLTYFEGGLCVMSEDLIQQASALLEEAGRLDLLTPEAHPHARPARRASAVVAVAVAACSPPRRDADRKIEVSLSGRSHTRRAASIGVGGQKATRLAPGDRILKRGSLEVFQGDGCEGNVLQFGSGSVEHHKRRGRAALIAQAGAVKGRGLGGGGDLRARRASQFVGEGIANTKK</sequence>
<name>A0AAV7WIQ5_PLEWA</name>
<proteinExistence type="predicted"/>
<organism evidence="1 2">
    <name type="scientific">Pleurodeles waltl</name>
    <name type="common">Iberian ribbed newt</name>
    <dbReference type="NCBI Taxonomy" id="8319"/>
    <lineage>
        <taxon>Eukaryota</taxon>
        <taxon>Metazoa</taxon>
        <taxon>Chordata</taxon>
        <taxon>Craniata</taxon>
        <taxon>Vertebrata</taxon>
        <taxon>Euteleostomi</taxon>
        <taxon>Amphibia</taxon>
        <taxon>Batrachia</taxon>
        <taxon>Caudata</taxon>
        <taxon>Salamandroidea</taxon>
        <taxon>Salamandridae</taxon>
        <taxon>Pleurodelinae</taxon>
        <taxon>Pleurodeles</taxon>
    </lineage>
</organism>
<dbReference type="Proteomes" id="UP001066276">
    <property type="component" value="Chromosome 1_1"/>
</dbReference>